<evidence type="ECO:0000313" key="2">
    <source>
        <dbReference type="Proteomes" id="UP000266673"/>
    </source>
</evidence>
<gene>
    <name evidence="1" type="ORF">C2G38_2181703</name>
</gene>
<dbReference type="EMBL" id="QKWP01000471">
    <property type="protein sequence ID" value="RIB19462.1"/>
    <property type="molecule type" value="Genomic_DNA"/>
</dbReference>
<reference evidence="1 2" key="1">
    <citation type="submission" date="2018-06" db="EMBL/GenBank/DDBJ databases">
        <title>Comparative genomics reveals the genomic features of Rhizophagus irregularis, R. cerebriforme, R. diaphanum and Gigaspora rosea, and their symbiotic lifestyle signature.</title>
        <authorList>
            <person name="Morin E."/>
            <person name="San Clemente H."/>
            <person name="Chen E.C.H."/>
            <person name="De La Providencia I."/>
            <person name="Hainaut M."/>
            <person name="Kuo A."/>
            <person name="Kohler A."/>
            <person name="Murat C."/>
            <person name="Tang N."/>
            <person name="Roy S."/>
            <person name="Loubradou J."/>
            <person name="Henrissat B."/>
            <person name="Grigoriev I.V."/>
            <person name="Corradi N."/>
            <person name="Roux C."/>
            <person name="Martin F.M."/>
        </authorList>
    </citation>
    <scope>NUCLEOTIDE SEQUENCE [LARGE SCALE GENOMIC DNA]</scope>
    <source>
        <strain evidence="1 2">DAOM 194757</strain>
    </source>
</reference>
<accession>A0A397VBR4</accession>
<dbReference type="Proteomes" id="UP000266673">
    <property type="component" value="Unassembled WGS sequence"/>
</dbReference>
<keyword evidence="2" id="KW-1185">Reference proteome</keyword>
<protein>
    <submittedName>
        <fullName evidence="1">Uncharacterized protein</fullName>
    </submittedName>
</protein>
<name>A0A397VBR4_9GLOM</name>
<sequence length="191" mass="20978">MAAIRSAPWQPIWYNVTNHAGENLTTFVDLTKAGAVVGTQGILQSYWIHGNDTSPQNTTWYQCADIKIVDDLTSANSSNKTSNAYSINAPHVGSSQDYPPVMSRRNCDTSTNDSVCKCDTGCDCKGCETHVFTITQSQSVKNCCSNNYRIVIQYEHEAGGDEKLMKRDLTSATMINVGLRTLYAVINNCTC</sequence>
<organism evidence="1 2">
    <name type="scientific">Gigaspora rosea</name>
    <dbReference type="NCBI Taxonomy" id="44941"/>
    <lineage>
        <taxon>Eukaryota</taxon>
        <taxon>Fungi</taxon>
        <taxon>Fungi incertae sedis</taxon>
        <taxon>Mucoromycota</taxon>
        <taxon>Glomeromycotina</taxon>
        <taxon>Glomeromycetes</taxon>
        <taxon>Diversisporales</taxon>
        <taxon>Gigasporaceae</taxon>
        <taxon>Gigaspora</taxon>
    </lineage>
</organism>
<dbReference type="OrthoDB" id="2146436at2759"/>
<evidence type="ECO:0000313" key="1">
    <source>
        <dbReference type="EMBL" id="RIB19462.1"/>
    </source>
</evidence>
<dbReference type="AlphaFoldDB" id="A0A397VBR4"/>
<proteinExistence type="predicted"/>
<comment type="caution">
    <text evidence="1">The sequence shown here is derived from an EMBL/GenBank/DDBJ whole genome shotgun (WGS) entry which is preliminary data.</text>
</comment>